<dbReference type="RefSeq" id="WP_115467871.1">
    <property type="nucleotide sequence ID" value="NZ_QKRA01000003.1"/>
</dbReference>
<proteinExistence type="predicted"/>
<dbReference type="InterPro" id="IPR012902">
    <property type="entry name" value="N_methyl_site"/>
</dbReference>
<protein>
    <submittedName>
        <fullName evidence="2">Type II secretion system protein GspH</fullName>
    </submittedName>
</protein>
<keyword evidence="1" id="KW-1133">Transmembrane helix</keyword>
<dbReference type="AlphaFoldDB" id="A0A370UA33"/>
<dbReference type="EMBL" id="QKRA01000003">
    <property type="protein sequence ID" value="RDL44608.1"/>
    <property type="molecule type" value="Genomic_DNA"/>
</dbReference>
<dbReference type="PROSITE" id="PS00409">
    <property type="entry name" value="PROKAR_NTER_METHYL"/>
    <property type="match status" value="1"/>
</dbReference>
<comment type="caution">
    <text evidence="2">The sequence shown here is derived from an EMBL/GenBank/DDBJ whole genome shotgun (WGS) entry which is preliminary data.</text>
</comment>
<dbReference type="InterPro" id="IPR045584">
    <property type="entry name" value="Pilin-like"/>
</dbReference>
<dbReference type="Gene3D" id="3.30.700.10">
    <property type="entry name" value="Glycoprotein, Type 4 Pilin"/>
    <property type="match status" value="1"/>
</dbReference>
<reference evidence="2 3" key="1">
    <citation type="submission" date="2018-06" db="EMBL/GenBank/DDBJ databases">
        <title>Marinomonas sp. YLB-05 draft genome sequence.</title>
        <authorList>
            <person name="Yu L."/>
            <person name="Tang X."/>
        </authorList>
    </citation>
    <scope>NUCLEOTIDE SEQUENCE [LARGE SCALE GENOMIC DNA]</scope>
    <source>
        <strain evidence="2 3">YLB-05</strain>
    </source>
</reference>
<sequence length="158" mass="17675">MKRVKGFTLLELMVVLAILGALLGVVAPNLSFDSQKQQLQQEAQSLQHALQTQIDQAWLEGQTTLVKRNIDTVRWLRQSDKGWQEKGSAYDISDNLDSFVTTDTRQLRAAEKSLGVTEPVDLIFLSTGEYLAFRWALRNRSGEEIVIVGDGINALSLE</sequence>
<dbReference type="Pfam" id="PF07963">
    <property type="entry name" value="N_methyl"/>
    <property type="match status" value="1"/>
</dbReference>
<dbReference type="OrthoDB" id="6107386at2"/>
<keyword evidence="3" id="KW-1185">Reference proteome</keyword>
<evidence type="ECO:0000313" key="2">
    <source>
        <dbReference type="EMBL" id="RDL44608.1"/>
    </source>
</evidence>
<feature type="transmembrane region" description="Helical" evidence="1">
    <location>
        <begin position="7"/>
        <end position="27"/>
    </location>
</feature>
<keyword evidence="1" id="KW-0812">Transmembrane</keyword>
<dbReference type="SUPFAM" id="SSF54523">
    <property type="entry name" value="Pili subunits"/>
    <property type="match status" value="1"/>
</dbReference>
<dbReference type="NCBIfam" id="TIGR02532">
    <property type="entry name" value="IV_pilin_GFxxxE"/>
    <property type="match status" value="1"/>
</dbReference>
<organism evidence="2 3">
    <name type="scientific">Marinomonas piezotolerans</name>
    <dbReference type="NCBI Taxonomy" id="2213058"/>
    <lineage>
        <taxon>Bacteria</taxon>
        <taxon>Pseudomonadati</taxon>
        <taxon>Pseudomonadota</taxon>
        <taxon>Gammaproteobacteria</taxon>
        <taxon>Oceanospirillales</taxon>
        <taxon>Oceanospirillaceae</taxon>
        <taxon>Marinomonas</taxon>
    </lineage>
</organism>
<gene>
    <name evidence="2" type="primary">gspH</name>
    <name evidence="2" type="ORF">DN730_09475</name>
</gene>
<name>A0A370UA33_9GAMM</name>
<dbReference type="Proteomes" id="UP000254326">
    <property type="component" value="Unassembled WGS sequence"/>
</dbReference>
<accession>A0A370UA33</accession>
<evidence type="ECO:0000313" key="3">
    <source>
        <dbReference type="Proteomes" id="UP000254326"/>
    </source>
</evidence>
<evidence type="ECO:0000256" key="1">
    <source>
        <dbReference type="SAM" id="Phobius"/>
    </source>
</evidence>
<keyword evidence="1" id="KW-0472">Membrane</keyword>